<accession>A0A8J2T0U6</accession>
<dbReference type="Proteomes" id="UP000789595">
    <property type="component" value="Unassembled WGS sequence"/>
</dbReference>
<keyword evidence="2" id="KW-1185">Reference proteome</keyword>
<proteinExistence type="predicted"/>
<organism evidence="1 2">
    <name type="scientific">Pelagomonas calceolata</name>
    <dbReference type="NCBI Taxonomy" id="35677"/>
    <lineage>
        <taxon>Eukaryota</taxon>
        <taxon>Sar</taxon>
        <taxon>Stramenopiles</taxon>
        <taxon>Ochrophyta</taxon>
        <taxon>Pelagophyceae</taxon>
        <taxon>Pelagomonadales</taxon>
        <taxon>Pelagomonadaceae</taxon>
        <taxon>Pelagomonas</taxon>
    </lineage>
</organism>
<reference evidence="1" key="1">
    <citation type="submission" date="2021-11" db="EMBL/GenBank/DDBJ databases">
        <authorList>
            <consortium name="Genoscope - CEA"/>
            <person name="William W."/>
        </authorList>
    </citation>
    <scope>NUCLEOTIDE SEQUENCE</scope>
</reference>
<name>A0A8J2T0U6_9STRA</name>
<protein>
    <submittedName>
        <fullName evidence="1">Uncharacterized protein</fullName>
    </submittedName>
</protein>
<dbReference type="AlphaFoldDB" id="A0A8J2T0U6"/>
<sequence length="90" mass="9693">MWLSVSSLVSFASQILLRDAAALSAGTAGALDRVPLEIGVFGLFCLLNILELALVPTTFLNLGLIEVVEDFVERQSRAEEDTPYAIDAPK</sequence>
<evidence type="ECO:0000313" key="1">
    <source>
        <dbReference type="EMBL" id="CAH0380246.1"/>
    </source>
</evidence>
<gene>
    <name evidence="1" type="ORF">PECAL_6P18870</name>
</gene>
<comment type="caution">
    <text evidence="1">The sequence shown here is derived from an EMBL/GenBank/DDBJ whole genome shotgun (WGS) entry which is preliminary data.</text>
</comment>
<evidence type="ECO:0000313" key="2">
    <source>
        <dbReference type="Proteomes" id="UP000789595"/>
    </source>
</evidence>
<dbReference type="EMBL" id="CAKKNE010000006">
    <property type="protein sequence ID" value="CAH0380246.1"/>
    <property type="molecule type" value="Genomic_DNA"/>
</dbReference>